<name>A0A8J3YSA9_9ACTN</name>
<keyword evidence="2" id="KW-0732">Signal</keyword>
<evidence type="ECO:0000256" key="2">
    <source>
        <dbReference type="SAM" id="SignalP"/>
    </source>
</evidence>
<feature type="signal peptide" evidence="2">
    <location>
        <begin position="1"/>
        <end position="21"/>
    </location>
</feature>
<sequence>MRRAVVCLVALVLVGTPTACAAPSAPPAPAPPAVSAPPEAGALGTTQYPSPAVVPSSGGPAARRSTGWEITVYYTAVERFHDGPAERVIGCPRLECRRGDADLGTYPTSFVRAVHDEGTGRTAGGRYLNWSSDVGYWLDTAPRDTAGRALTPFESAAADPGVLARGTRFAIVDCGRTRIAGPVCAKLSAARWTVTDEFTPGLGGSRHLDVYLGEETGPGFTDSDWYTTLDGATIAISR</sequence>
<proteinExistence type="predicted"/>
<feature type="chain" id="PRO_5035214661" description="3D domain-containing protein" evidence="2">
    <location>
        <begin position="22"/>
        <end position="238"/>
    </location>
</feature>
<dbReference type="RefSeq" id="WP_203902424.1">
    <property type="nucleotide sequence ID" value="NZ_BOPF01000023.1"/>
</dbReference>
<reference evidence="3" key="1">
    <citation type="submission" date="2021-01" db="EMBL/GenBank/DDBJ databases">
        <title>Whole genome shotgun sequence of Virgisporangium aliadipatigenens NBRC 105644.</title>
        <authorList>
            <person name="Komaki H."/>
            <person name="Tamura T."/>
        </authorList>
    </citation>
    <scope>NUCLEOTIDE SEQUENCE</scope>
    <source>
        <strain evidence="3">NBRC 105644</strain>
    </source>
</reference>
<evidence type="ECO:0000313" key="3">
    <source>
        <dbReference type="EMBL" id="GIJ48965.1"/>
    </source>
</evidence>
<evidence type="ECO:0000256" key="1">
    <source>
        <dbReference type="SAM" id="MobiDB-lite"/>
    </source>
</evidence>
<gene>
    <name evidence="3" type="ORF">Val02_58510</name>
</gene>
<accession>A0A8J3YSA9</accession>
<dbReference type="AlphaFoldDB" id="A0A8J3YSA9"/>
<protein>
    <recommendedName>
        <fullName evidence="5">3D domain-containing protein</fullName>
    </recommendedName>
</protein>
<evidence type="ECO:0008006" key="5">
    <source>
        <dbReference type="Google" id="ProtNLM"/>
    </source>
</evidence>
<feature type="region of interest" description="Disordered" evidence="1">
    <location>
        <begin position="22"/>
        <end position="63"/>
    </location>
</feature>
<organism evidence="3 4">
    <name type="scientific">Virgisporangium aliadipatigenens</name>
    <dbReference type="NCBI Taxonomy" id="741659"/>
    <lineage>
        <taxon>Bacteria</taxon>
        <taxon>Bacillati</taxon>
        <taxon>Actinomycetota</taxon>
        <taxon>Actinomycetes</taxon>
        <taxon>Micromonosporales</taxon>
        <taxon>Micromonosporaceae</taxon>
        <taxon>Virgisporangium</taxon>
    </lineage>
</organism>
<dbReference type="EMBL" id="BOPF01000023">
    <property type="protein sequence ID" value="GIJ48965.1"/>
    <property type="molecule type" value="Genomic_DNA"/>
</dbReference>
<comment type="caution">
    <text evidence="3">The sequence shown here is derived from an EMBL/GenBank/DDBJ whole genome shotgun (WGS) entry which is preliminary data.</text>
</comment>
<evidence type="ECO:0000313" key="4">
    <source>
        <dbReference type="Proteomes" id="UP000619260"/>
    </source>
</evidence>
<keyword evidence="4" id="KW-1185">Reference proteome</keyword>
<feature type="compositionally biased region" description="Pro residues" evidence="1">
    <location>
        <begin position="24"/>
        <end position="35"/>
    </location>
</feature>
<dbReference type="Proteomes" id="UP000619260">
    <property type="component" value="Unassembled WGS sequence"/>
</dbReference>
<feature type="compositionally biased region" description="Low complexity" evidence="1">
    <location>
        <begin position="49"/>
        <end position="62"/>
    </location>
</feature>